<gene>
    <name evidence="1" type="ORF">UT17_C0002G0128</name>
</gene>
<proteinExistence type="predicted"/>
<reference evidence="1 2" key="1">
    <citation type="journal article" date="2015" name="Nature">
        <title>rRNA introns, odd ribosomes, and small enigmatic genomes across a large radiation of phyla.</title>
        <authorList>
            <person name="Brown C.T."/>
            <person name="Hug L.A."/>
            <person name="Thomas B.C."/>
            <person name="Sharon I."/>
            <person name="Castelle C.J."/>
            <person name="Singh A."/>
            <person name="Wilkins M.J."/>
            <person name="Williams K.H."/>
            <person name="Banfield J.F."/>
        </authorList>
    </citation>
    <scope>NUCLEOTIDE SEQUENCE [LARGE SCALE GENOMIC DNA]</scope>
</reference>
<dbReference type="AlphaFoldDB" id="A0A0G0LWR7"/>
<dbReference type="Proteomes" id="UP000034774">
    <property type="component" value="Unassembled WGS sequence"/>
</dbReference>
<name>A0A0G0LWR7_9BACT</name>
<comment type="caution">
    <text evidence="1">The sequence shown here is derived from an EMBL/GenBank/DDBJ whole genome shotgun (WGS) entry which is preliminary data.</text>
</comment>
<evidence type="ECO:0000313" key="1">
    <source>
        <dbReference type="EMBL" id="KKQ92465.1"/>
    </source>
</evidence>
<evidence type="ECO:0000313" key="2">
    <source>
        <dbReference type="Proteomes" id="UP000034774"/>
    </source>
</evidence>
<sequence length="228" mass="26154">MAERIVVSPREIKFGGEGKAENINRGFAIATLRNPRPEYNFSRGERILANCFDDNQKVPVVVVANEIKQLKDFSVPQLALDGFFSVPHVVNGMKMYPGYEKINKKSIVQAITFVKEDAFNKLHKDLQKDILAHYDVFDGLVKMPELRLLFFPTMCFWLTENGANIEDWVDFLEVNHLISGEEKKKMESYTRMGSNMFKLLKGRSRMLQEVSTKPEDGLFRPLILGAFD</sequence>
<protein>
    <submittedName>
        <fullName evidence="1">Uncharacterized protein</fullName>
    </submittedName>
</protein>
<dbReference type="EMBL" id="LBVU01000002">
    <property type="protein sequence ID" value="KKQ92465.1"/>
    <property type="molecule type" value="Genomic_DNA"/>
</dbReference>
<organism evidence="1 2">
    <name type="scientific">Candidatus Woesebacteria bacterium GW2011_GWB1_39_10</name>
    <dbReference type="NCBI Taxonomy" id="1618572"/>
    <lineage>
        <taxon>Bacteria</taxon>
        <taxon>Candidatus Woeseibacteriota</taxon>
    </lineage>
</organism>
<accession>A0A0G0LWR7</accession>